<keyword evidence="1" id="KW-1133">Transmembrane helix</keyword>
<dbReference type="GO" id="GO:0005794">
    <property type="term" value="C:Golgi apparatus"/>
    <property type="evidence" value="ECO:0007669"/>
    <property type="project" value="TreeGrafter"/>
</dbReference>
<feature type="transmembrane region" description="Helical" evidence="1">
    <location>
        <begin position="353"/>
        <end position="376"/>
    </location>
</feature>
<organism evidence="2">
    <name type="scientific">Dichomitus squalens</name>
    <dbReference type="NCBI Taxonomy" id="114155"/>
    <lineage>
        <taxon>Eukaryota</taxon>
        <taxon>Fungi</taxon>
        <taxon>Dikarya</taxon>
        <taxon>Basidiomycota</taxon>
        <taxon>Agaricomycotina</taxon>
        <taxon>Agaricomycetes</taxon>
        <taxon>Polyporales</taxon>
        <taxon>Polyporaceae</taxon>
        <taxon>Dichomitus</taxon>
    </lineage>
</organism>
<feature type="transmembrane region" description="Helical" evidence="1">
    <location>
        <begin position="311"/>
        <end position="333"/>
    </location>
</feature>
<evidence type="ECO:0000256" key="1">
    <source>
        <dbReference type="SAM" id="Phobius"/>
    </source>
</evidence>
<dbReference type="OrthoDB" id="3263941at2759"/>
<reference evidence="2" key="1">
    <citation type="submission" date="2019-01" db="EMBL/GenBank/DDBJ databases">
        <title>Draft genome sequences of three monokaryotic isolates of the white-rot basidiomycete fungus Dichomitus squalens.</title>
        <authorList>
            <consortium name="DOE Joint Genome Institute"/>
            <person name="Lopez S.C."/>
            <person name="Andreopoulos B."/>
            <person name="Pangilinan J."/>
            <person name="Lipzen A."/>
            <person name="Riley R."/>
            <person name="Ahrendt S."/>
            <person name="Ng V."/>
            <person name="Barry K."/>
            <person name="Daum C."/>
            <person name="Grigoriev I.V."/>
            <person name="Hilden K.S."/>
            <person name="Makela M.R."/>
            <person name="de Vries R.P."/>
        </authorList>
    </citation>
    <scope>NUCLEOTIDE SEQUENCE [LARGE SCALE GENOMIC DNA]</scope>
    <source>
        <strain evidence="2">OM18370.1</strain>
    </source>
</reference>
<dbReference type="InterPro" id="IPR040410">
    <property type="entry name" value="UPF0658_Golgi"/>
</dbReference>
<feature type="transmembrane region" description="Helical" evidence="1">
    <location>
        <begin position="274"/>
        <end position="291"/>
    </location>
</feature>
<evidence type="ECO:0000313" key="2">
    <source>
        <dbReference type="EMBL" id="TBU29755.1"/>
    </source>
</evidence>
<dbReference type="OMA" id="FIEWPFF"/>
<name>A0A4Q9MQF0_9APHY</name>
<dbReference type="PANTHER" id="PTHR34391">
    <property type="entry name" value="UPF0658 GOLGI APPARATUS MEMBRANE PROTEIN C1952.10C-RELATED"/>
    <property type="match status" value="1"/>
</dbReference>
<dbReference type="Proteomes" id="UP000292957">
    <property type="component" value="Unassembled WGS sequence"/>
</dbReference>
<proteinExistence type="predicted"/>
<dbReference type="EMBL" id="ML143411">
    <property type="protein sequence ID" value="TBU29755.1"/>
    <property type="molecule type" value="Genomic_DNA"/>
</dbReference>
<gene>
    <name evidence="2" type="ORF">BD311DRAFT_777400</name>
</gene>
<keyword evidence="1" id="KW-0812">Transmembrane</keyword>
<keyword evidence="1" id="KW-0472">Membrane</keyword>
<feature type="transmembrane region" description="Helical" evidence="1">
    <location>
        <begin position="415"/>
        <end position="443"/>
    </location>
</feature>
<sequence length="538" mass="60648">MDTNKMLFIRLKSMLARITLTPHTLAFFLLSVIHCVAQGLTAAFIYSEDASSFKFVNDVVRTADVPNNEVARLFRNGDNLELRLCTAVPIGTVFKDCETIYTTDPHVSYNVSGSLVTRFLEDVEESRYSALVRRAPDASSLVPVKDSNGNVTGVELTYNGNKQVTFSKTCARMLEYPQRILDNSRREDLALIASQFWLLGISTFGILYNSIPHIWAVLFARVLQSGWAIYTLWRTFDVQFRYQKLILDAATPCHFDVLPQYFSTRVALQIPELVLHLTALCSTSFLALRIVKGYRISTVRRVDPPPGVMRLYRYFLINSMFVELSLFFTLTATSLWLDQLRNSSIAMLAMRPGLYYALIIVTIVTIVPWMVMGWFAIRRELKYLMACFTFLTFAYVLFWGVMFDAKVYVWTFIEWPFFASMVVVSFLVQCGAGVFGVVSWLGFGKGLAHYLHVEQVLLESDFDADVFSNDPEKAPASGASSPVQQRAPSALSMLSGEGGVSVVKKDTNWDFADVSRPPIYMVDVQTTKRGSGSVDSLR</sequence>
<protein>
    <recommendedName>
        <fullName evidence="3">Transmembrane protein</fullName>
    </recommendedName>
</protein>
<feature type="transmembrane region" description="Helical" evidence="1">
    <location>
        <begin position="383"/>
        <end position="403"/>
    </location>
</feature>
<evidence type="ECO:0008006" key="3">
    <source>
        <dbReference type="Google" id="ProtNLM"/>
    </source>
</evidence>
<dbReference type="PANTHER" id="PTHR34391:SF2">
    <property type="entry name" value="TRP C-TERMINAL DOMAIN-CONTAINING PROTEIN"/>
    <property type="match status" value="1"/>
</dbReference>
<feature type="transmembrane region" description="Helical" evidence="1">
    <location>
        <begin position="20"/>
        <end position="46"/>
    </location>
</feature>
<accession>A0A4Q9MQF0</accession>
<feature type="transmembrane region" description="Helical" evidence="1">
    <location>
        <begin position="189"/>
        <end position="208"/>
    </location>
</feature>
<dbReference type="AlphaFoldDB" id="A0A4Q9MQF0"/>